<proteinExistence type="predicted"/>
<reference evidence="1" key="1">
    <citation type="journal article" date="2021" name="Proc. Natl. Acad. Sci. U.S.A.">
        <title>A Catalog of Tens of Thousands of Viruses from Human Metagenomes Reveals Hidden Associations with Chronic Diseases.</title>
        <authorList>
            <person name="Tisza M.J."/>
            <person name="Buck C.B."/>
        </authorList>
    </citation>
    <scope>NUCLEOTIDE SEQUENCE</scope>
    <source>
        <strain evidence="1">Ctx9V1</strain>
    </source>
</reference>
<organism evidence="1">
    <name type="scientific">virus sp. ctx9V1</name>
    <dbReference type="NCBI Taxonomy" id="2828001"/>
    <lineage>
        <taxon>Viruses</taxon>
    </lineage>
</organism>
<name>A0A8S5RDS7_9VIRU</name>
<evidence type="ECO:0000313" key="1">
    <source>
        <dbReference type="EMBL" id="DAE29229.1"/>
    </source>
</evidence>
<accession>A0A8S5RDS7</accession>
<sequence length="31" mass="3344">MSIISAYIDFPLGLVFPSLDLVSANSLALIY</sequence>
<protein>
    <submittedName>
        <fullName evidence="1">Uncharacterized protein</fullName>
    </submittedName>
</protein>
<dbReference type="EMBL" id="BK059093">
    <property type="protein sequence ID" value="DAE29229.1"/>
    <property type="molecule type" value="Genomic_DNA"/>
</dbReference>